<organism evidence="3 4">
    <name type="scientific">Linnemannia gamsii</name>
    <dbReference type="NCBI Taxonomy" id="64522"/>
    <lineage>
        <taxon>Eukaryota</taxon>
        <taxon>Fungi</taxon>
        <taxon>Fungi incertae sedis</taxon>
        <taxon>Mucoromycota</taxon>
        <taxon>Mortierellomycotina</taxon>
        <taxon>Mortierellomycetes</taxon>
        <taxon>Mortierellales</taxon>
        <taxon>Mortierellaceae</taxon>
        <taxon>Linnemannia</taxon>
    </lineage>
</organism>
<proteinExistence type="predicted"/>
<reference evidence="3" key="1">
    <citation type="journal article" date="2020" name="Fungal Divers.">
        <title>Resolving the Mortierellaceae phylogeny through synthesis of multi-gene phylogenetics and phylogenomics.</title>
        <authorList>
            <person name="Vandepol N."/>
            <person name="Liber J."/>
            <person name="Desiro A."/>
            <person name="Na H."/>
            <person name="Kennedy M."/>
            <person name="Barry K."/>
            <person name="Grigoriev I.V."/>
            <person name="Miller A.N."/>
            <person name="O'Donnell K."/>
            <person name="Stajich J.E."/>
            <person name="Bonito G."/>
        </authorList>
    </citation>
    <scope>NUCLEOTIDE SEQUENCE</scope>
    <source>
        <strain evidence="3">NVP60</strain>
    </source>
</reference>
<dbReference type="AlphaFoldDB" id="A0A9P6UHI7"/>
<keyword evidence="4" id="KW-1185">Reference proteome</keyword>
<feature type="region of interest" description="Disordered" evidence="1">
    <location>
        <begin position="227"/>
        <end position="332"/>
    </location>
</feature>
<dbReference type="Proteomes" id="UP000823405">
    <property type="component" value="Unassembled WGS sequence"/>
</dbReference>
<sequence length="332" mass="37874">MGYIALRRMRGCVLFLVTFNFLLTIGWYSYIGYNLVQDKKAGLKTFDLLWGDWVIISSAIIFFITYIYSFRSSPRDGKGYKFLRSFLLLVPTVLVLYIRLHYVDLIVKAYPGGASRQILLLCPSFSICYLKNTMFWWGVITAFFILFEIGMTLAWGPMEAPPHQFGGTLGGYSQDPNVAMVSPQSYYPQQQQPYYPHVAQQPVLLNHQDPVYKIDTGVQQPYPQLYQQPQQTQQQQHPYQPQPAIPGGYITQQQPTSPGGYISQQPPSPGGHVPQPSPRASFTSQPSPRAGYISQAEQYELLQQQQIQQQQFQQQQRQQSFAQPAPSTPYGY</sequence>
<evidence type="ECO:0000313" key="4">
    <source>
        <dbReference type="Proteomes" id="UP000823405"/>
    </source>
</evidence>
<feature type="transmembrane region" description="Helical" evidence="2">
    <location>
        <begin position="82"/>
        <end position="100"/>
    </location>
</feature>
<dbReference type="EMBL" id="JAAAIN010001789">
    <property type="protein sequence ID" value="KAG0300201.1"/>
    <property type="molecule type" value="Genomic_DNA"/>
</dbReference>
<feature type="compositionally biased region" description="Polar residues" evidence="1">
    <location>
        <begin position="250"/>
        <end position="265"/>
    </location>
</feature>
<feature type="transmembrane region" description="Helical" evidence="2">
    <location>
        <begin position="134"/>
        <end position="155"/>
    </location>
</feature>
<keyword evidence="2" id="KW-1133">Transmembrane helix</keyword>
<evidence type="ECO:0000313" key="3">
    <source>
        <dbReference type="EMBL" id="KAG0300201.1"/>
    </source>
</evidence>
<feature type="compositionally biased region" description="Low complexity" evidence="1">
    <location>
        <begin position="227"/>
        <end position="239"/>
    </location>
</feature>
<keyword evidence="2" id="KW-0812">Transmembrane</keyword>
<feature type="transmembrane region" description="Helical" evidence="2">
    <location>
        <begin position="50"/>
        <end position="70"/>
    </location>
</feature>
<protein>
    <submittedName>
        <fullName evidence="3">Uncharacterized protein</fullName>
    </submittedName>
</protein>
<gene>
    <name evidence="3" type="ORF">BGZ97_003345</name>
</gene>
<comment type="caution">
    <text evidence="3">The sequence shown here is derived from an EMBL/GenBank/DDBJ whole genome shotgun (WGS) entry which is preliminary data.</text>
</comment>
<keyword evidence="2" id="KW-0472">Membrane</keyword>
<dbReference type="OrthoDB" id="2411729at2759"/>
<evidence type="ECO:0000256" key="2">
    <source>
        <dbReference type="SAM" id="Phobius"/>
    </source>
</evidence>
<feature type="transmembrane region" description="Helical" evidence="2">
    <location>
        <begin position="12"/>
        <end position="30"/>
    </location>
</feature>
<accession>A0A9P6UHI7</accession>
<feature type="compositionally biased region" description="Low complexity" evidence="1">
    <location>
        <begin position="294"/>
        <end position="323"/>
    </location>
</feature>
<feature type="compositionally biased region" description="Polar residues" evidence="1">
    <location>
        <begin position="278"/>
        <end position="287"/>
    </location>
</feature>
<evidence type="ECO:0000256" key="1">
    <source>
        <dbReference type="SAM" id="MobiDB-lite"/>
    </source>
</evidence>
<name>A0A9P6UHI7_9FUNG</name>